<evidence type="ECO:0000313" key="2">
    <source>
        <dbReference type="EMBL" id="MBB6734777.1"/>
    </source>
</evidence>
<proteinExistence type="inferred from homology"/>
<evidence type="ECO:0000313" key="3">
    <source>
        <dbReference type="Proteomes" id="UP000564644"/>
    </source>
</evidence>
<protein>
    <submittedName>
        <fullName evidence="2">ROK family protein</fullName>
    </submittedName>
</protein>
<reference evidence="2 3" key="1">
    <citation type="submission" date="2020-08" db="EMBL/GenBank/DDBJ databases">
        <title>Cohnella phylogeny.</title>
        <authorList>
            <person name="Dunlap C."/>
        </authorList>
    </citation>
    <scope>NUCLEOTIDE SEQUENCE [LARGE SCALE GENOMIC DNA]</scope>
    <source>
        <strain evidence="2 3">CBP 2801</strain>
    </source>
</reference>
<evidence type="ECO:0000256" key="1">
    <source>
        <dbReference type="ARBA" id="ARBA00006479"/>
    </source>
</evidence>
<dbReference type="Proteomes" id="UP000564644">
    <property type="component" value="Unassembled WGS sequence"/>
</dbReference>
<dbReference type="PANTHER" id="PTHR18964">
    <property type="entry name" value="ROK (REPRESSOR, ORF, KINASE) FAMILY"/>
    <property type="match status" value="1"/>
</dbReference>
<accession>A0A7X0SRE8</accession>
<dbReference type="InterPro" id="IPR000600">
    <property type="entry name" value="ROK"/>
</dbReference>
<sequence length="319" mass="33856">METSLILAFDVGGTQIKAGALVGGELIEATVSHYPSHADRSAKEIAGHFAAIAADLVAKSGTASLPVGGIGMAFPGPFDYENGISLIRGLGKFESLYELNVGKLLEAEIRRNEALVGRLAPTFEVHFENDAALFGLGEAAYGEAAGASRAICLTIGTGLGSCYLMRGRWVKHGDGVPENGWLYTTPFREGMADDYVSRRGILSLAREFGLDLDGRDVHDFARQAIAGDADAKRLFAAFGRRMADILAPALNAFAPDTIVIGGQISKSGSLFVPAFEEGLGFPVEAKLSADTLDSTFKGIYQFVTAKKSVEALSFRILNK</sequence>
<keyword evidence="3" id="KW-1185">Reference proteome</keyword>
<dbReference type="SUPFAM" id="SSF53067">
    <property type="entry name" value="Actin-like ATPase domain"/>
    <property type="match status" value="1"/>
</dbReference>
<dbReference type="RefSeq" id="WP_185132425.1">
    <property type="nucleotide sequence ID" value="NZ_JACJVO010000036.1"/>
</dbReference>
<dbReference type="Gene3D" id="3.30.420.40">
    <property type="match status" value="2"/>
</dbReference>
<name>A0A7X0SRE8_9BACL</name>
<organism evidence="2 3">
    <name type="scientific">Cohnella zeiphila</name>
    <dbReference type="NCBI Taxonomy" id="2761120"/>
    <lineage>
        <taxon>Bacteria</taxon>
        <taxon>Bacillati</taxon>
        <taxon>Bacillota</taxon>
        <taxon>Bacilli</taxon>
        <taxon>Bacillales</taxon>
        <taxon>Paenibacillaceae</taxon>
        <taxon>Cohnella</taxon>
    </lineage>
</organism>
<comment type="caution">
    <text evidence="2">The sequence shown here is derived from an EMBL/GenBank/DDBJ whole genome shotgun (WGS) entry which is preliminary data.</text>
</comment>
<dbReference type="Pfam" id="PF00480">
    <property type="entry name" value="ROK"/>
    <property type="match status" value="1"/>
</dbReference>
<dbReference type="PANTHER" id="PTHR18964:SF149">
    <property type="entry name" value="BIFUNCTIONAL UDP-N-ACETYLGLUCOSAMINE 2-EPIMERASE_N-ACETYLMANNOSAMINE KINASE"/>
    <property type="match status" value="1"/>
</dbReference>
<dbReference type="EMBL" id="JACJVO010000036">
    <property type="protein sequence ID" value="MBB6734777.1"/>
    <property type="molecule type" value="Genomic_DNA"/>
</dbReference>
<dbReference type="InterPro" id="IPR043129">
    <property type="entry name" value="ATPase_NBD"/>
</dbReference>
<dbReference type="AlphaFoldDB" id="A0A7X0SRE8"/>
<gene>
    <name evidence="2" type="ORF">H7C18_28010</name>
</gene>
<comment type="similarity">
    <text evidence="1">Belongs to the ROK (NagC/XylR) family.</text>
</comment>